<gene>
    <name evidence="2" type="ORF">COV08_00235</name>
</gene>
<protein>
    <recommendedName>
        <fullName evidence="1">Transposase IS200-like domain-containing protein</fullName>
    </recommendedName>
</protein>
<reference evidence="2 3" key="1">
    <citation type="submission" date="2017-09" db="EMBL/GenBank/DDBJ databases">
        <title>Depth-based differentiation of microbial function through sediment-hosted aquifers and enrichment of novel symbionts in the deep terrestrial subsurface.</title>
        <authorList>
            <person name="Probst A.J."/>
            <person name="Ladd B."/>
            <person name="Jarett J.K."/>
            <person name="Geller-Mcgrath D.E."/>
            <person name="Sieber C.M."/>
            <person name="Emerson J.B."/>
            <person name="Anantharaman K."/>
            <person name="Thomas B.C."/>
            <person name="Malmstrom R."/>
            <person name="Stieglmeier M."/>
            <person name="Klingl A."/>
            <person name="Woyke T."/>
            <person name="Ryan C.M."/>
            <person name="Banfield J.F."/>
        </authorList>
    </citation>
    <scope>NUCLEOTIDE SEQUENCE [LARGE SCALE GENOMIC DNA]</scope>
    <source>
        <strain evidence="2">CG10_big_fil_rev_8_21_14_0_10_49_38</strain>
    </source>
</reference>
<dbReference type="EMBL" id="PCYK01000003">
    <property type="protein sequence ID" value="PIR46350.1"/>
    <property type="molecule type" value="Genomic_DNA"/>
</dbReference>
<name>A0A2H0RIT3_9BACT</name>
<dbReference type="SUPFAM" id="SSF143422">
    <property type="entry name" value="Transposase IS200-like"/>
    <property type="match status" value="1"/>
</dbReference>
<dbReference type="InterPro" id="IPR036515">
    <property type="entry name" value="Transposase_17_sf"/>
</dbReference>
<evidence type="ECO:0000259" key="1">
    <source>
        <dbReference type="SMART" id="SM01321"/>
    </source>
</evidence>
<dbReference type="PANTHER" id="PTHR34322:SF2">
    <property type="entry name" value="TRANSPOSASE IS200-LIKE DOMAIN-CONTAINING PROTEIN"/>
    <property type="match status" value="1"/>
</dbReference>
<dbReference type="GO" id="GO:0003677">
    <property type="term" value="F:DNA binding"/>
    <property type="evidence" value="ECO:0007669"/>
    <property type="project" value="InterPro"/>
</dbReference>
<dbReference type="InterPro" id="IPR002686">
    <property type="entry name" value="Transposase_17"/>
</dbReference>
<dbReference type="GO" id="GO:0006313">
    <property type="term" value="P:DNA transposition"/>
    <property type="evidence" value="ECO:0007669"/>
    <property type="project" value="InterPro"/>
</dbReference>
<feature type="domain" description="Transposase IS200-like" evidence="1">
    <location>
        <begin position="8"/>
        <end position="143"/>
    </location>
</feature>
<comment type="caution">
    <text evidence="2">The sequence shown here is derived from an EMBL/GenBank/DDBJ whole genome shotgun (WGS) entry which is preliminary data.</text>
</comment>
<evidence type="ECO:0000313" key="2">
    <source>
        <dbReference type="EMBL" id="PIR46350.1"/>
    </source>
</evidence>
<proteinExistence type="predicted"/>
<dbReference type="Gene3D" id="3.30.70.1290">
    <property type="entry name" value="Transposase IS200-like"/>
    <property type="match status" value="1"/>
</dbReference>
<dbReference type="AlphaFoldDB" id="A0A2H0RIT3"/>
<dbReference type="PANTHER" id="PTHR34322">
    <property type="entry name" value="TRANSPOSASE, Y1_TNP DOMAIN-CONTAINING"/>
    <property type="match status" value="1"/>
</dbReference>
<evidence type="ECO:0000313" key="3">
    <source>
        <dbReference type="Proteomes" id="UP000230431"/>
    </source>
</evidence>
<dbReference type="SMART" id="SM01321">
    <property type="entry name" value="Y1_Tnp"/>
    <property type="match status" value="1"/>
</dbReference>
<dbReference type="Proteomes" id="UP000230431">
    <property type="component" value="Unassembled WGS sequence"/>
</dbReference>
<sequence>MALVRSFAPDEYYHIFNHGNGDRLIFLNNKDKERFVKLLYLANGTASFDFGDLTFGQEFYFDRGDPLVAIGAWVLMDNHYHLLVKEISEGGISRFMHRLGTGYTMYFNRCYKKRGSLFESCFRAKHLDFDEYLRHIFAYIHLNPVKMIEPGWKEMGLKNLPAAEAFLKEYKFSSYL</sequence>
<dbReference type="Pfam" id="PF01797">
    <property type="entry name" value="Y1_Tnp"/>
    <property type="match status" value="1"/>
</dbReference>
<accession>A0A2H0RIT3</accession>
<feature type="non-terminal residue" evidence="2">
    <location>
        <position position="176"/>
    </location>
</feature>
<dbReference type="GO" id="GO:0004803">
    <property type="term" value="F:transposase activity"/>
    <property type="evidence" value="ECO:0007669"/>
    <property type="project" value="InterPro"/>
</dbReference>
<organism evidence="2 3">
    <name type="scientific">Candidatus Vogelbacteria bacterium CG10_big_fil_rev_8_21_14_0_10_49_38</name>
    <dbReference type="NCBI Taxonomy" id="1975043"/>
    <lineage>
        <taxon>Bacteria</taxon>
        <taxon>Candidatus Vogeliibacteriota</taxon>
    </lineage>
</organism>